<dbReference type="KEGG" id="kma:B9H00_10735"/>
<dbReference type="InterPro" id="IPR047347">
    <property type="entry name" value="YvaQ-like_sensor"/>
</dbReference>
<feature type="compositionally biased region" description="Basic and acidic residues" evidence="6">
    <location>
        <begin position="283"/>
        <end position="293"/>
    </location>
</feature>
<feature type="compositionally biased region" description="Basic and acidic residues" evidence="6">
    <location>
        <begin position="566"/>
        <end position="579"/>
    </location>
</feature>
<dbReference type="InterPro" id="IPR024478">
    <property type="entry name" value="HlyB_4HB_MCP"/>
</dbReference>
<dbReference type="InterPro" id="IPR004089">
    <property type="entry name" value="MCPsignal_dom"/>
</dbReference>
<dbReference type="Pfam" id="PF12729">
    <property type="entry name" value="4HB_MCP_1"/>
    <property type="match status" value="1"/>
</dbReference>
<dbReference type="Pfam" id="PF00015">
    <property type="entry name" value="MCPsignal"/>
    <property type="match status" value="1"/>
</dbReference>
<dbReference type="PANTHER" id="PTHR43531">
    <property type="entry name" value="PROTEIN ICFG"/>
    <property type="match status" value="1"/>
</dbReference>
<gene>
    <name evidence="9" type="ORF">B9H00_10735</name>
</gene>
<dbReference type="SMART" id="SM00283">
    <property type="entry name" value="MA"/>
    <property type="match status" value="1"/>
</dbReference>
<evidence type="ECO:0000256" key="5">
    <source>
        <dbReference type="PROSITE-ProRule" id="PRU00284"/>
    </source>
</evidence>
<proteinExistence type="inferred from homology"/>
<dbReference type="SUPFAM" id="SSF58104">
    <property type="entry name" value="Methyl-accepting chemotaxis protein (MCP) signaling domain"/>
    <property type="match status" value="1"/>
</dbReference>
<dbReference type="GO" id="GO:0005886">
    <property type="term" value="C:plasma membrane"/>
    <property type="evidence" value="ECO:0007669"/>
    <property type="project" value="TreeGrafter"/>
</dbReference>
<keyword evidence="10" id="KW-1185">Reference proteome</keyword>
<keyword evidence="7" id="KW-1133">Transmembrane helix</keyword>
<dbReference type="GO" id="GO:0006935">
    <property type="term" value="P:chemotaxis"/>
    <property type="evidence" value="ECO:0007669"/>
    <property type="project" value="TreeGrafter"/>
</dbReference>
<dbReference type="PANTHER" id="PTHR43531:SF14">
    <property type="entry name" value="METHYL-ACCEPTING CHEMOTAXIS PROTEIN I-RELATED"/>
    <property type="match status" value="1"/>
</dbReference>
<evidence type="ECO:0000313" key="10">
    <source>
        <dbReference type="Proteomes" id="UP000194457"/>
    </source>
</evidence>
<organism evidence="9 10">
    <name type="scientific">Kushneria marisflavi</name>
    <dbReference type="NCBI Taxonomy" id="157779"/>
    <lineage>
        <taxon>Bacteria</taxon>
        <taxon>Pseudomonadati</taxon>
        <taxon>Pseudomonadota</taxon>
        <taxon>Gammaproteobacteria</taxon>
        <taxon>Oceanospirillales</taxon>
        <taxon>Halomonadaceae</taxon>
        <taxon>Kushneria</taxon>
    </lineage>
</organism>
<keyword evidence="3 5" id="KW-0807">Transducer</keyword>
<keyword evidence="2" id="KW-0488">Methylation</keyword>
<feature type="region of interest" description="Disordered" evidence="6">
    <location>
        <begin position="283"/>
        <end position="307"/>
    </location>
</feature>
<name>A0A240UUC6_9GAMM</name>
<dbReference type="Proteomes" id="UP000194457">
    <property type="component" value="Chromosome"/>
</dbReference>
<evidence type="ECO:0000256" key="1">
    <source>
        <dbReference type="ARBA" id="ARBA00004370"/>
    </source>
</evidence>
<accession>A0A240UUC6</accession>
<keyword evidence="7" id="KW-0472">Membrane</keyword>
<feature type="transmembrane region" description="Helical" evidence="7">
    <location>
        <begin position="201"/>
        <end position="219"/>
    </location>
</feature>
<evidence type="ECO:0000259" key="8">
    <source>
        <dbReference type="PROSITE" id="PS50111"/>
    </source>
</evidence>
<dbReference type="PROSITE" id="PS50111">
    <property type="entry name" value="CHEMOTAXIS_TRANSDUC_2"/>
    <property type="match status" value="1"/>
</dbReference>
<dbReference type="FunFam" id="1.10.287.950:FF:000001">
    <property type="entry name" value="Methyl-accepting chemotaxis sensory transducer"/>
    <property type="match status" value="1"/>
</dbReference>
<feature type="region of interest" description="Disordered" evidence="6">
    <location>
        <begin position="536"/>
        <end position="586"/>
    </location>
</feature>
<comment type="subcellular location">
    <subcellularLocation>
        <location evidence="1">Membrane</location>
    </subcellularLocation>
</comment>
<reference evidence="9 10" key="1">
    <citation type="submission" date="2017-05" db="EMBL/GenBank/DDBJ databases">
        <authorList>
            <person name="Song R."/>
            <person name="Chenine A.L."/>
            <person name="Ruprecht R.M."/>
        </authorList>
    </citation>
    <scope>NUCLEOTIDE SEQUENCE [LARGE SCALE GENOMIC DNA]</scope>
    <source>
        <strain evidence="9">SW32</strain>
    </source>
</reference>
<dbReference type="GO" id="GO:0004888">
    <property type="term" value="F:transmembrane signaling receptor activity"/>
    <property type="evidence" value="ECO:0007669"/>
    <property type="project" value="TreeGrafter"/>
</dbReference>
<keyword evidence="7" id="KW-0812">Transmembrane</keyword>
<sequence length="586" mass="62874">MASGVSTFSNMRVRTRMMLGFSTVLFLIVLLTAIGVWRVGEIDRGLTHINDVNSVKQRHAIDYRGSVHDRAIALRDATLVSDSELPQVTALIDKLTADYQTAAASMAAMAADAQQFTAEDQRLLTSINAVHDRTMPLIDRVLQARRNGDIEGARSLLLSQARPAFVDWLASINAFIDHQEAMNHAEAVVVRGISGGFKTTMITLCALAVLLGIAIATLITRQLLKTLGAEPDDVRALAEALGRGELDAARKVYQEKDRSIMAALSRTADRLQETVADVRRSAHEVAHASDHIEQGNSQLSSRTEQQASALEQTAAAMEELSATVRQNADNARDAEQLATSAAGVAERGGEVFGSVVVTMKGINDGARRISEIISVIDNIAFQTNILALNASVEAARAGEQGRGFAVVAGEVRNLASRSAEAAREINALISESVTRTEEGTALVDQAGQTIGEVVTSIKRVHHLMGDISRASAEQSTGVSQVGEAIGQLDQTTQHNALMVEQSGDASRRLHQQSRALVEAVSFFRLSDSMTISPVVAESPRAHGASTRPSTASRSARNTETPARKLSRPDASRASSRDTAVEEWESF</sequence>
<evidence type="ECO:0000256" key="7">
    <source>
        <dbReference type="SAM" id="Phobius"/>
    </source>
</evidence>
<feature type="compositionally biased region" description="Low complexity" evidence="6">
    <location>
        <begin position="544"/>
        <end position="558"/>
    </location>
</feature>
<evidence type="ECO:0000256" key="3">
    <source>
        <dbReference type="ARBA" id="ARBA00023224"/>
    </source>
</evidence>
<dbReference type="InterPro" id="IPR051310">
    <property type="entry name" value="MCP_chemotaxis"/>
</dbReference>
<evidence type="ECO:0000256" key="2">
    <source>
        <dbReference type="ARBA" id="ARBA00022481"/>
    </source>
</evidence>
<dbReference type="AlphaFoldDB" id="A0A240UUC6"/>
<dbReference type="EMBL" id="CP021358">
    <property type="protein sequence ID" value="ART64725.1"/>
    <property type="molecule type" value="Genomic_DNA"/>
</dbReference>
<dbReference type="Gene3D" id="1.10.287.950">
    <property type="entry name" value="Methyl-accepting chemotaxis protein"/>
    <property type="match status" value="1"/>
</dbReference>
<feature type="domain" description="Methyl-accepting transducer" evidence="8">
    <location>
        <begin position="281"/>
        <end position="510"/>
    </location>
</feature>
<evidence type="ECO:0000256" key="6">
    <source>
        <dbReference type="SAM" id="MobiDB-lite"/>
    </source>
</evidence>
<dbReference type="CDD" id="cd19411">
    <property type="entry name" value="MCP2201-like_sensor"/>
    <property type="match status" value="1"/>
</dbReference>
<dbReference type="CDD" id="cd11386">
    <property type="entry name" value="MCP_signal"/>
    <property type="match status" value="1"/>
</dbReference>
<dbReference type="GO" id="GO:0007165">
    <property type="term" value="P:signal transduction"/>
    <property type="evidence" value="ECO:0007669"/>
    <property type="project" value="UniProtKB-KW"/>
</dbReference>
<feature type="compositionally biased region" description="Polar residues" evidence="6">
    <location>
        <begin position="294"/>
        <end position="307"/>
    </location>
</feature>
<evidence type="ECO:0000256" key="4">
    <source>
        <dbReference type="ARBA" id="ARBA00029447"/>
    </source>
</evidence>
<protein>
    <recommendedName>
        <fullName evidence="8">Methyl-accepting transducer domain-containing protein</fullName>
    </recommendedName>
</protein>
<evidence type="ECO:0000313" key="9">
    <source>
        <dbReference type="EMBL" id="ART64725.1"/>
    </source>
</evidence>
<comment type="similarity">
    <text evidence="4">Belongs to the methyl-accepting chemotaxis (MCP) protein family.</text>
</comment>